<feature type="non-terminal residue" evidence="1">
    <location>
        <position position="1"/>
    </location>
</feature>
<evidence type="ECO:0000313" key="2">
    <source>
        <dbReference type="Proteomes" id="UP000800036"/>
    </source>
</evidence>
<accession>A0A6A5V2P6</accession>
<keyword evidence="2" id="KW-1185">Reference proteome</keyword>
<gene>
    <name evidence="1" type="ORF">BU23DRAFT_472000</name>
</gene>
<dbReference type="EMBL" id="ML976696">
    <property type="protein sequence ID" value="KAF1970960.1"/>
    <property type="molecule type" value="Genomic_DNA"/>
</dbReference>
<proteinExistence type="predicted"/>
<dbReference type="AlphaFoldDB" id="A0A6A5V2P6"/>
<name>A0A6A5V2P6_9PLEO</name>
<reference evidence="1" key="1">
    <citation type="journal article" date="2020" name="Stud. Mycol.">
        <title>101 Dothideomycetes genomes: a test case for predicting lifestyles and emergence of pathogens.</title>
        <authorList>
            <person name="Haridas S."/>
            <person name="Albert R."/>
            <person name="Binder M."/>
            <person name="Bloem J."/>
            <person name="Labutti K."/>
            <person name="Salamov A."/>
            <person name="Andreopoulos B."/>
            <person name="Baker S."/>
            <person name="Barry K."/>
            <person name="Bills G."/>
            <person name="Bluhm B."/>
            <person name="Cannon C."/>
            <person name="Castanera R."/>
            <person name="Culley D."/>
            <person name="Daum C."/>
            <person name="Ezra D."/>
            <person name="Gonzalez J."/>
            <person name="Henrissat B."/>
            <person name="Kuo A."/>
            <person name="Liang C."/>
            <person name="Lipzen A."/>
            <person name="Lutzoni F."/>
            <person name="Magnuson J."/>
            <person name="Mondo S."/>
            <person name="Nolan M."/>
            <person name="Ohm R."/>
            <person name="Pangilinan J."/>
            <person name="Park H.-J."/>
            <person name="Ramirez L."/>
            <person name="Alfaro M."/>
            <person name="Sun H."/>
            <person name="Tritt A."/>
            <person name="Yoshinaga Y."/>
            <person name="Zwiers L.-H."/>
            <person name="Turgeon B."/>
            <person name="Goodwin S."/>
            <person name="Spatafora J."/>
            <person name="Crous P."/>
            <person name="Grigoriev I."/>
        </authorList>
    </citation>
    <scope>NUCLEOTIDE SEQUENCE</scope>
    <source>
        <strain evidence="1">CBS 107.79</strain>
    </source>
</reference>
<dbReference type="OrthoDB" id="3803835at2759"/>
<evidence type="ECO:0000313" key="1">
    <source>
        <dbReference type="EMBL" id="KAF1970960.1"/>
    </source>
</evidence>
<dbReference type="Proteomes" id="UP000800036">
    <property type="component" value="Unassembled WGS sequence"/>
</dbReference>
<protein>
    <submittedName>
        <fullName evidence="1">Uncharacterized protein</fullName>
    </submittedName>
</protein>
<sequence>KKKNNYMLVIKLRVNSVIITLKKLFKKLDYIEIKSLIIKDTFKVLTYNLFIYKG</sequence>
<organism evidence="1 2">
    <name type="scientific">Bimuria novae-zelandiae CBS 107.79</name>
    <dbReference type="NCBI Taxonomy" id="1447943"/>
    <lineage>
        <taxon>Eukaryota</taxon>
        <taxon>Fungi</taxon>
        <taxon>Dikarya</taxon>
        <taxon>Ascomycota</taxon>
        <taxon>Pezizomycotina</taxon>
        <taxon>Dothideomycetes</taxon>
        <taxon>Pleosporomycetidae</taxon>
        <taxon>Pleosporales</taxon>
        <taxon>Massarineae</taxon>
        <taxon>Didymosphaeriaceae</taxon>
        <taxon>Bimuria</taxon>
    </lineage>
</organism>